<sequence>MPNPRIIVVTGANRGIGEGICKLILSRPGIEPLKLFAASRSGAHLGFKSSDESRQVLYPKLDIADKSSITALATEVRQHGPVDVLINNAGINLDNEYGYDNAKKTLEVNYQGTLEMCRAFIPLLSPQGRIVNLSSVGSTLKPYSEDVKARFRNADNTVDDLDRIAAEYMVSTSFCTCKPA</sequence>
<dbReference type="PANTHER" id="PTHR43963">
    <property type="entry name" value="CARBONYL REDUCTASE 1-RELATED"/>
    <property type="match status" value="1"/>
</dbReference>
<dbReference type="PRINTS" id="PR00080">
    <property type="entry name" value="SDRFAMILY"/>
</dbReference>
<dbReference type="RefSeq" id="XP_007674143.1">
    <property type="nucleotide sequence ID" value="XM_007675953.1"/>
</dbReference>
<evidence type="ECO:0000256" key="2">
    <source>
        <dbReference type="ARBA" id="ARBA00022857"/>
    </source>
</evidence>
<dbReference type="Pfam" id="PF00106">
    <property type="entry name" value="adh_short"/>
    <property type="match status" value="1"/>
</dbReference>
<dbReference type="Proteomes" id="UP000011761">
    <property type="component" value="Unassembled WGS sequence"/>
</dbReference>
<dbReference type="KEGG" id="bcom:BAUCODRAFT_393649"/>
<comment type="similarity">
    <text evidence="1 4">Belongs to the short-chain dehydrogenases/reductases (SDR) family.</text>
</comment>
<accession>M2NIE4</accession>
<dbReference type="OrthoDB" id="191139at2759"/>
<dbReference type="InterPro" id="IPR036291">
    <property type="entry name" value="NAD(P)-bd_dom_sf"/>
</dbReference>
<dbReference type="GO" id="GO:0016491">
    <property type="term" value="F:oxidoreductase activity"/>
    <property type="evidence" value="ECO:0007669"/>
    <property type="project" value="UniProtKB-KW"/>
</dbReference>
<evidence type="ECO:0000256" key="3">
    <source>
        <dbReference type="ARBA" id="ARBA00023002"/>
    </source>
</evidence>
<protein>
    <submittedName>
        <fullName evidence="5">Uncharacterized protein</fullName>
    </submittedName>
</protein>
<dbReference type="STRING" id="717646.M2NIE4"/>
<evidence type="ECO:0000313" key="6">
    <source>
        <dbReference type="Proteomes" id="UP000011761"/>
    </source>
</evidence>
<keyword evidence="6" id="KW-1185">Reference proteome</keyword>
<dbReference type="HOGENOM" id="CLU_010194_9_0_1"/>
<evidence type="ECO:0000313" key="5">
    <source>
        <dbReference type="EMBL" id="EMC99149.1"/>
    </source>
</evidence>
<organism evidence="5 6">
    <name type="scientific">Baudoinia panamericana (strain UAMH 10762)</name>
    <name type="common">Angels' share fungus</name>
    <name type="synonym">Baudoinia compniacensis (strain UAMH 10762)</name>
    <dbReference type="NCBI Taxonomy" id="717646"/>
    <lineage>
        <taxon>Eukaryota</taxon>
        <taxon>Fungi</taxon>
        <taxon>Dikarya</taxon>
        <taxon>Ascomycota</taxon>
        <taxon>Pezizomycotina</taxon>
        <taxon>Dothideomycetes</taxon>
        <taxon>Dothideomycetidae</taxon>
        <taxon>Mycosphaerellales</taxon>
        <taxon>Teratosphaeriaceae</taxon>
        <taxon>Baudoinia</taxon>
    </lineage>
</organism>
<dbReference type="Gene3D" id="3.40.50.720">
    <property type="entry name" value="NAD(P)-binding Rossmann-like Domain"/>
    <property type="match status" value="1"/>
</dbReference>
<reference evidence="5 6" key="1">
    <citation type="journal article" date="2012" name="PLoS Pathog.">
        <title>Diverse lifestyles and strategies of plant pathogenesis encoded in the genomes of eighteen Dothideomycetes fungi.</title>
        <authorList>
            <person name="Ohm R.A."/>
            <person name="Feau N."/>
            <person name="Henrissat B."/>
            <person name="Schoch C.L."/>
            <person name="Horwitz B.A."/>
            <person name="Barry K.W."/>
            <person name="Condon B.J."/>
            <person name="Copeland A.C."/>
            <person name="Dhillon B."/>
            <person name="Glaser F."/>
            <person name="Hesse C.N."/>
            <person name="Kosti I."/>
            <person name="LaButti K."/>
            <person name="Lindquist E.A."/>
            <person name="Lucas S."/>
            <person name="Salamov A.A."/>
            <person name="Bradshaw R.E."/>
            <person name="Ciuffetti L."/>
            <person name="Hamelin R.C."/>
            <person name="Kema G.H.J."/>
            <person name="Lawrence C."/>
            <person name="Scott J.A."/>
            <person name="Spatafora J.W."/>
            <person name="Turgeon B.G."/>
            <person name="de Wit P.J.G.M."/>
            <person name="Zhong S."/>
            <person name="Goodwin S.B."/>
            <person name="Grigoriev I.V."/>
        </authorList>
    </citation>
    <scope>NUCLEOTIDE SEQUENCE [LARGE SCALE GENOMIC DNA]</scope>
    <source>
        <strain evidence="5 6">UAMH 10762</strain>
    </source>
</reference>
<dbReference type="eggNOG" id="KOG1208">
    <property type="taxonomic scope" value="Eukaryota"/>
</dbReference>
<dbReference type="PANTHER" id="PTHR43963:SF6">
    <property type="entry name" value="CHAIN DEHYDROGENASE FAMILY PROTEIN, PUTATIVE (AFU_ORTHOLOGUE AFUA_3G15350)-RELATED"/>
    <property type="match status" value="1"/>
</dbReference>
<proteinExistence type="inferred from homology"/>
<name>M2NIE4_BAUPA</name>
<dbReference type="AlphaFoldDB" id="M2NIE4"/>
<evidence type="ECO:0000256" key="1">
    <source>
        <dbReference type="ARBA" id="ARBA00006484"/>
    </source>
</evidence>
<dbReference type="GeneID" id="19113776"/>
<dbReference type="EMBL" id="KB445552">
    <property type="protein sequence ID" value="EMC99149.1"/>
    <property type="molecule type" value="Genomic_DNA"/>
</dbReference>
<gene>
    <name evidence="5" type="ORF">BAUCODRAFT_393649</name>
</gene>
<dbReference type="PRINTS" id="PR00081">
    <property type="entry name" value="GDHRDH"/>
</dbReference>
<evidence type="ECO:0000256" key="4">
    <source>
        <dbReference type="RuleBase" id="RU000363"/>
    </source>
</evidence>
<dbReference type="SUPFAM" id="SSF51735">
    <property type="entry name" value="NAD(P)-binding Rossmann-fold domains"/>
    <property type="match status" value="1"/>
</dbReference>
<dbReference type="InterPro" id="IPR002347">
    <property type="entry name" value="SDR_fam"/>
</dbReference>
<keyword evidence="3" id="KW-0560">Oxidoreductase</keyword>
<keyword evidence="2" id="KW-0521">NADP</keyword>